<dbReference type="Gene3D" id="1.20.1090.10">
    <property type="entry name" value="Dehydroquinate synthase-like - alpha domain"/>
    <property type="match status" value="1"/>
</dbReference>
<feature type="domain" description="Fe-containing alcohol dehydrogenase-like C-terminal" evidence="3">
    <location>
        <begin position="183"/>
        <end position="325"/>
    </location>
</feature>
<evidence type="ECO:0000313" key="4">
    <source>
        <dbReference type="EMBL" id="MCU6699750.1"/>
    </source>
</evidence>
<keyword evidence="1" id="KW-0560">Oxidoreductase</keyword>
<feature type="domain" description="Alcohol dehydrogenase iron-type/glycerol dehydrogenase GldA" evidence="2">
    <location>
        <begin position="6"/>
        <end position="170"/>
    </location>
</feature>
<dbReference type="RefSeq" id="WP_262581281.1">
    <property type="nucleotide sequence ID" value="NZ_JAOQJV010000005.1"/>
</dbReference>
<name>A0ABT2S576_9FIRM</name>
<dbReference type="CDD" id="cd08181">
    <property type="entry name" value="PPD-like"/>
    <property type="match status" value="1"/>
</dbReference>
<dbReference type="InterPro" id="IPR039697">
    <property type="entry name" value="Alcohol_dehydrogenase_Fe"/>
</dbReference>
<evidence type="ECO:0000313" key="5">
    <source>
        <dbReference type="Proteomes" id="UP001207605"/>
    </source>
</evidence>
<accession>A0ABT2S576</accession>
<evidence type="ECO:0000256" key="1">
    <source>
        <dbReference type="ARBA" id="ARBA00023002"/>
    </source>
</evidence>
<organism evidence="4 5">
    <name type="scientific">Dorea ammoniilytica</name>
    <dbReference type="NCBI Taxonomy" id="2981788"/>
    <lineage>
        <taxon>Bacteria</taxon>
        <taxon>Bacillati</taxon>
        <taxon>Bacillota</taxon>
        <taxon>Clostridia</taxon>
        <taxon>Lachnospirales</taxon>
        <taxon>Lachnospiraceae</taxon>
        <taxon>Dorea</taxon>
    </lineage>
</organism>
<reference evidence="4 5" key="1">
    <citation type="journal article" date="2021" name="ISME Commun">
        <title>Automated analysis of genomic sequences facilitates high-throughput and comprehensive description of bacteria.</title>
        <authorList>
            <person name="Hitch T.C.A."/>
        </authorList>
    </citation>
    <scope>NUCLEOTIDE SEQUENCE [LARGE SCALE GENOMIC DNA]</scope>
    <source>
        <strain evidence="4 5">Sanger_02</strain>
    </source>
</reference>
<dbReference type="Pfam" id="PF25137">
    <property type="entry name" value="ADH_Fe_C"/>
    <property type="match status" value="1"/>
</dbReference>
<evidence type="ECO:0000259" key="3">
    <source>
        <dbReference type="Pfam" id="PF25137"/>
    </source>
</evidence>
<gene>
    <name evidence="4" type="ORF">OCV65_05835</name>
</gene>
<dbReference type="Pfam" id="PF00465">
    <property type="entry name" value="Fe-ADH"/>
    <property type="match status" value="1"/>
</dbReference>
<dbReference type="Proteomes" id="UP001207605">
    <property type="component" value="Unassembled WGS sequence"/>
</dbReference>
<proteinExistence type="predicted"/>
<keyword evidence="5" id="KW-1185">Reference proteome</keyword>
<dbReference type="Gene3D" id="3.40.50.1970">
    <property type="match status" value="1"/>
</dbReference>
<dbReference type="SUPFAM" id="SSF56796">
    <property type="entry name" value="Dehydroquinate synthase-like"/>
    <property type="match status" value="1"/>
</dbReference>
<sequence length="358" mass="39373">MKFHMPVKVYCERDCVKTYSDEWTSLGHKALIVTGRSSAKNGALADVTDSLNAHQISYCIFDHTEENPSIEMVMQVRDMGIRENVDFVIGIGGGSPMDAAKAIALMIYHKDKDADYLYQQGDSTALPIVEVPTTCGTGSEVTPISVLTIHAKRTKSSIPHRIFPQYALVDGKYLASAPKKILVNTSVDSLGHLIESYINLGASPFSRMISEYGMALWKDVKPALLSDHVTDEDRDRMMLTSTLAGMAITHAGTTLPHGLSYFLTYEMHIPHGQAVGYFQPGYVAAAAPETQAKVLELIGCKDIAEFANLIHTLLGPLEIAPDMVDTAIKGIMANERKLKPVPYEVTEETLRKFFEMAM</sequence>
<protein>
    <submittedName>
        <fullName evidence="4">Iron-containing alcohol dehydrogenase family protein</fullName>
    </submittedName>
</protein>
<evidence type="ECO:0000259" key="2">
    <source>
        <dbReference type="Pfam" id="PF00465"/>
    </source>
</evidence>
<dbReference type="PANTHER" id="PTHR11496:SF103">
    <property type="entry name" value="DEHYDROGENASE, PUTATIVE-RELATED"/>
    <property type="match status" value="1"/>
</dbReference>
<dbReference type="EMBL" id="JAOQJV010000005">
    <property type="protein sequence ID" value="MCU6699750.1"/>
    <property type="molecule type" value="Genomic_DNA"/>
</dbReference>
<comment type="caution">
    <text evidence="4">The sequence shown here is derived from an EMBL/GenBank/DDBJ whole genome shotgun (WGS) entry which is preliminary data.</text>
</comment>
<dbReference type="InterPro" id="IPR056798">
    <property type="entry name" value="ADH_Fe_C"/>
</dbReference>
<dbReference type="PANTHER" id="PTHR11496">
    <property type="entry name" value="ALCOHOL DEHYDROGENASE"/>
    <property type="match status" value="1"/>
</dbReference>
<dbReference type="InterPro" id="IPR001670">
    <property type="entry name" value="ADH_Fe/GldA"/>
</dbReference>